<dbReference type="InterPro" id="IPR041078">
    <property type="entry name" value="Plavaka"/>
</dbReference>
<comment type="caution">
    <text evidence="2">The sequence shown here is derived from an EMBL/GenBank/DDBJ whole genome shotgun (WGS) entry which is preliminary data.</text>
</comment>
<gene>
    <name evidence="2" type="ORF">PC9H_011036</name>
</gene>
<sequence length="620" mass="69462">MFLGLQMAPPAKILGSLPPRAGHTDGQPYTFRRRAPVNYQIPPPLRSRVKAPVSTVMVAVWEAALAQESDARVGWHARASSLDGVRRVLSLGGGWACLEMTMLRARGGRGKDLLGQWAICLARVRRRARLGVGSCFKTLGSFLRAMFLSMDHQEQAKDSLPVHLHPAAEATAKAFATSAFYTHKGADCLSNWVGKVEHQLRLLFEDLGTSMIIFTHRASLLYNSHSSREFPSSFIFFAVSSRTRPYHTSLILTTDPQPFTNDFPRADIHELLSPDILHQLIKGSFKDHLQANQILADIDRRISATPSFPGLRRFPQGRGFKQWTGDDSKALMKVYLPALSGHVPSRMVQAIRAFLEFCYLTRRNVHDEATLRDLENALKRFHAFRTIFQETGVRPEGFSLPRQHALTHYHTHIRLFGAPNGLCSSITESKHIKAVKEPWRRSNHFEAIMQMMVTNQRLDQLSAMRVDYMSRGMLDSSQDPATQAPLSQRGHEHHGVRSTSPTPPQEKSQEPVPGVSVSERDDDGDVDGPSVLGYVRLAKKPAQGYPRDVQALGNQIECQELQELICRFLHSVSHSENADIVLPLEECPQFSGLIQVYHSAVAVYSDSKNPFYAGHFCTKH</sequence>
<dbReference type="OrthoDB" id="3199698at2759"/>
<name>A0A8H6ZSR9_PLEOS</name>
<evidence type="ECO:0000313" key="3">
    <source>
        <dbReference type="Proteomes" id="UP000623687"/>
    </source>
</evidence>
<dbReference type="VEuPathDB" id="FungiDB:PC9H_011036"/>
<reference evidence="2" key="1">
    <citation type="submission" date="2019-07" db="EMBL/GenBank/DDBJ databases">
        <authorList>
            <person name="Palmer J.M."/>
        </authorList>
    </citation>
    <scope>NUCLEOTIDE SEQUENCE</scope>
    <source>
        <strain evidence="2">PC9</strain>
    </source>
</reference>
<dbReference type="GeneID" id="59380854"/>
<evidence type="ECO:0000256" key="1">
    <source>
        <dbReference type="SAM" id="MobiDB-lite"/>
    </source>
</evidence>
<dbReference type="Pfam" id="PF18759">
    <property type="entry name" value="Plavaka"/>
    <property type="match status" value="1"/>
</dbReference>
<protein>
    <submittedName>
        <fullName evidence="2">Uncharacterized protein</fullName>
    </submittedName>
</protein>
<dbReference type="Proteomes" id="UP000623687">
    <property type="component" value="Unassembled WGS sequence"/>
</dbReference>
<accession>A0A8H6ZSR9</accession>
<keyword evidence="3" id="KW-1185">Reference proteome</keyword>
<dbReference type="AlphaFoldDB" id="A0A8H6ZSR9"/>
<organism evidence="2 3">
    <name type="scientific">Pleurotus ostreatus</name>
    <name type="common">Oyster mushroom</name>
    <name type="synonym">White-rot fungus</name>
    <dbReference type="NCBI Taxonomy" id="5322"/>
    <lineage>
        <taxon>Eukaryota</taxon>
        <taxon>Fungi</taxon>
        <taxon>Dikarya</taxon>
        <taxon>Basidiomycota</taxon>
        <taxon>Agaricomycotina</taxon>
        <taxon>Agaricomycetes</taxon>
        <taxon>Agaricomycetidae</taxon>
        <taxon>Agaricales</taxon>
        <taxon>Pleurotineae</taxon>
        <taxon>Pleurotaceae</taxon>
        <taxon>Pleurotus</taxon>
    </lineage>
</organism>
<dbReference type="RefSeq" id="XP_036627904.1">
    <property type="nucleotide sequence ID" value="XM_036780521.1"/>
</dbReference>
<dbReference type="EMBL" id="JACETU010000008">
    <property type="protein sequence ID" value="KAF7422872.1"/>
    <property type="molecule type" value="Genomic_DNA"/>
</dbReference>
<evidence type="ECO:0000313" key="2">
    <source>
        <dbReference type="EMBL" id="KAF7422872.1"/>
    </source>
</evidence>
<feature type="region of interest" description="Disordered" evidence="1">
    <location>
        <begin position="473"/>
        <end position="531"/>
    </location>
</feature>
<proteinExistence type="predicted"/>
<feature type="compositionally biased region" description="Polar residues" evidence="1">
    <location>
        <begin position="475"/>
        <end position="486"/>
    </location>
</feature>